<dbReference type="GO" id="GO:0006950">
    <property type="term" value="P:response to stress"/>
    <property type="evidence" value="ECO:0007669"/>
    <property type="project" value="TreeGrafter"/>
</dbReference>
<dbReference type="EMBL" id="CAEZYH010000146">
    <property type="protein sequence ID" value="CAB4734667.1"/>
    <property type="molecule type" value="Genomic_DNA"/>
</dbReference>
<reference evidence="2" key="1">
    <citation type="submission" date="2020-05" db="EMBL/GenBank/DDBJ databases">
        <authorList>
            <person name="Chiriac C."/>
            <person name="Salcher M."/>
            <person name="Ghai R."/>
            <person name="Kavagutti S V."/>
        </authorList>
    </citation>
    <scope>NUCLEOTIDE SEQUENCE</scope>
</reference>
<feature type="domain" description="HTH marR-type" evidence="1">
    <location>
        <begin position="16"/>
        <end position="156"/>
    </location>
</feature>
<dbReference type="PANTHER" id="PTHR33164">
    <property type="entry name" value="TRANSCRIPTIONAL REGULATOR, MARR FAMILY"/>
    <property type="match status" value="1"/>
</dbReference>
<dbReference type="AlphaFoldDB" id="A0A6J6SJC9"/>
<dbReference type="GO" id="GO:0003700">
    <property type="term" value="F:DNA-binding transcription factor activity"/>
    <property type="evidence" value="ECO:0007669"/>
    <property type="project" value="InterPro"/>
</dbReference>
<dbReference type="InterPro" id="IPR039422">
    <property type="entry name" value="MarR/SlyA-like"/>
</dbReference>
<dbReference type="EMBL" id="CAFAAL010000010">
    <property type="protein sequence ID" value="CAB4794245.1"/>
    <property type="molecule type" value="Genomic_DNA"/>
</dbReference>
<dbReference type="PRINTS" id="PR00598">
    <property type="entry name" value="HTHMARR"/>
</dbReference>
<dbReference type="SUPFAM" id="SSF46785">
    <property type="entry name" value="Winged helix' DNA-binding domain"/>
    <property type="match status" value="1"/>
</dbReference>
<dbReference type="InterPro" id="IPR036388">
    <property type="entry name" value="WH-like_DNA-bd_sf"/>
</dbReference>
<evidence type="ECO:0000313" key="6">
    <source>
        <dbReference type="EMBL" id="CAB4913878.1"/>
    </source>
</evidence>
<sequence length="173" mass="19449">MASTSSNKLDQLSPEERDTALRVGRAWRELRRGASMGKLIEYFFGVGEDALEFGQMDTLDLLVQQPGWRMGDLADALRVDPSTATRAIQRLEKFGLATRCSSTDDKRVVFVSATESGRKRHADAAARRQELIIHIMSTFDRDEFGELAVYLDRFVGSLDQFVEQLNQPSDSSE</sequence>
<dbReference type="EMBL" id="CAFBMF010000165">
    <property type="protein sequence ID" value="CAB4913878.1"/>
    <property type="molecule type" value="Genomic_DNA"/>
</dbReference>
<evidence type="ECO:0000313" key="7">
    <source>
        <dbReference type="EMBL" id="CAB5031366.1"/>
    </source>
</evidence>
<evidence type="ECO:0000313" key="2">
    <source>
        <dbReference type="EMBL" id="CAB4734667.1"/>
    </source>
</evidence>
<evidence type="ECO:0000259" key="1">
    <source>
        <dbReference type="PROSITE" id="PS50995"/>
    </source>
</evidence>
<dbReference type="InterPro" id="IPR036390">
    <property type="entry name" value="WH_DNA-bd_sf"/>
</dbReference>
<dbReference type="Pfam" id="PF01047">
    <property type="entry name" value="MarR"/>
    <property type="match status" value="1"/>
</dbReference>
<evidence type="ECO:0000313" key="3">
    <source>
        <dbReference type="EMBL" id="CAB4762622.1"/>
    </source>
</evidence>
<dbReference type="SMART" id="SM00347">
    <property type="entry name" value="HTH_MARR"/>
    <property type="match status" value="1"/>
</dbReference>
<dbReference type="Gene3D" id="1.10.10.10">
    <property type="entry name" value="Winged helix-like DNA-binding domain superfamily/Winged helix DNA-binding domain"/>
    <property type="match status" value="1"/>
</dbReference>
<dbReference type="EMBL" id="CAEZZP010000006">
    <property type="protein sequence ID" value="CAB4762622.1"/>
    <property type="molecule type" value="Genomic_DNA"/>
</dbReference>
<accession>A0A6J6SJC9</accession>
<dbReference type="InterPro" id="IPR000835">
    <property type="entry name" value="HTH_MarR-typ"/>
</dbReference>
<dbReference type="PROSITE" id="PS50995">
    <property type="entry name" value="HTH_MARR_2"/>
    <property type="match status" value="1"/>
</dbReference>
<dbReference type="EMBL" id="CAFBLJ010000136">
    <property type="protein sequence ID" value="CAB4881861.1"/>
    <property type="molecule type" value="Genomic_DNA"/>
</dbReference>
<evidence type="ECO:0000313" key="5">
    <source>
        <dbReference type="EMBL" id="CAB4881861.1"/>
    </source>
</evidence>
<evidence type="ECO:0000313" key="4">
    <source>
        <dbReference type="EMBL" id="CAB4794245.1"/>
    </source>
</evidence>
<name>A0A6J6SJC9_9ZZZZ</name>
<organism evidence="2">
    <name type="scientific">freshwater metagenome</name>
    <dbReference type="NCBI Taxonomy" id="449393"/>
    <lineage>
        <taxon>unclassified sequences</taxon>
        <taxon>metagenomes</taxon>
        <taxon>ecological metagenomes</taxon>
    </lineage>
</organism>
<gene>
    <name evidence="2" type="ORF">UFOPK2658_01910</name>
    <name evidence="3" type="ORF">UFOPK2880_00215</name>
    <name evidence="4" type="ORF">UFOPK3004_00242</name>
    <name evidence="5" type="ORF">UFOPK3304_01723</name>
    <name evidence="6" type="ORF">UFOPK3494_01698</name>
    <name evidence="7" type="ORF">UFOPK4134_01020</name>
</gene>
<proteinExistence type="predicted"/>
<protein>
    <submittedName>
        <fullName evidence="2">Unannotated protein</fullName>
    </submittedName>
</protein>
<dbReference type="PANTHER" id="PTHR33164:SF43">
    <property type="entry name" value="HTH-TYPE TRANSCRIPTIONAL REPRESSOR YETL"/>
    <property type="match status" value="1"/>
</dbReference>
<dbReference type="EMBL" id="CAFBPS010000072">
    <property type="protein sequence ID" value="CAB5031366.1"/>
    <property type="molecule type" value="Genomic_DNA"/>
</dbReference>